<dbReference type="InterPro" id="IPR006414">
    <property type="entry name" value="P-type_ATPase_IID"/>
</dbReference>
<dbReference type="PRINTS" id="PR00119">
    <property type="entry name" value="CATATPASE"/>
</dbReference>
<evidence type="ECO:0000256" key="8">
    <source>
        <dbReference type="ARBA" id="ARBA00022741"/>
    </source>
</evidence>
<evidence type="ECO:0000256" key="6">
    <source>
        <dbReference type="ARBA" id="ARBA00022692"/>
    </source>
</evidence>
<dbReference type="FunFam" id="3.40.50.1000:FF:000001">
    <property type="entry name" value="Phospholipid-transporting ATPase IC"/>
    <property type="match status" value="1"/>
</dbReference>
<evidence type="ECO:0000256" key="18">
    <source>
        <dbReference type="ARBA" id="ARBA00035017"/>
    </source>
</evidence>
<evidence type="ECO:0000256" key="16">
    <source>
        <dbReference type="ARBA" id="ARBA00023136"/>
    </source>
</evidence>
<dbReference type="FunFam" id="3.40.50.1000:FF:000047">
    <property type="entry name" value="Sodium P-type ATPase"/>
    <property type="match status" value="1"/>
</dbReference>
<feature type="transmembrane region" description="Helical" evidence="23">
    <location>
        <begin position="983"/>
        <end position="1003"/>
    </location>
</feature>
<keyword evidence="13 23" id="KW-1133">Transmembrane helix</keyword>
<keyword evidence="9" id="KW-0067">ATP-binding</keyword>
<feature type="transmembrane region" description="Helical" evidence="23">
    <location>
        <begin position="1015"/>
        <end position="1035"/>
    </location>
</feature>
<sequence length="1088" mass="119134">MQNGGKNLHPGSREGPLHQVGGSQQGSYQLSRPAYLLTAEEALKELTANPDNGLTDEDAKARLQVVGQNILEGGGGISISRILAGQIFNAMVMVLIMGMVVSFAIRSWIEAGVVTAVVVINIVVGFFQEYSAEKTMDSLRSLSSPTASVIRNGHAITVRSCDIAPGDIVEVKTGDTIPADLRLIESMNFEADEALLTGESLPVAKQADATFREEDDIGVGDRINMAYSSSTVTKGRARGVVVLTAMNTEIGKIAQSLRGGDSKVRKVRTTDDGRKKFHYYLEAGALTFLDQLGKFLGTNVGTPLQRKLSWLALILFLIAVVFAIICVAANNFKNEQAVILYAVGTGLSMIPASLVVVLTITMAVGTKIMVARNVIVRKLDSLEALGAVTNICSDKTGTLTQGKMIVKKAWVAAEGTFAVSDTNSPVDPTAAQISLDPSMPHQLAAVPKTQAQIQAESPWRNATDFISSGYLQHYLNIATFCNIATVTKRSDSEDWDARGDPTEIAIQVFASRFDWNRKKFTHAEKPTWTQTAEFPFDSDVKRMSVIYKDVEGGKEWAFMKGAVERVIDACTHIQMKDSAVPLDEEMQRIVIKNMEALASQGLRVLALASKEWTQTVADWSTQPRADIEKNMTLYGLVGLYDPPRPETAQAVKDCHRAGINVHMLTGDHPQTARSIAIDVGIIPKNINSLSPDIISSMVMTASQFDKLSDAEIDDLPVLPLVIARCAPSSKVRMVEALHRRKKFVAMTGDGVNDSPALKRADVGIGMGLAGSDVAKDASDIVLTDDNFASILNAIEEGRRTFDNIKKFVLHLLAENIAQACTLLIGLIFKDKSGLSVFPLAPVEILWIIMITSGFPAFGLGMEVASDDTMFRPPHNVKVGIFTGEVLLDMVVYGIYMAALCLTSFTLVVFGFGDGQLGQDCNDHYSASCELVFRARSTTFTCLTWFALILAWEMVHMRRSFFRMESKPSQPWVLWAQNVWRNQFLFWSIISGFVTVFPIIYIPGLNTIVFKHGPIYWEWGIVFVESALFVMGIELWKYGKRVYFRHYGEKVANPEMDLGGATFSRYTSFAVSEASSAGAHERVDVEKGV</sequence>
<dbReference type="SMART" id="SM00831">
    <property type="entry name" value="Cation_ATPase_N"/>
    <property type="match status" value="1"/>
</dbReference>
<gene>
    <name evidence="25" type="ORF">PCON_04194</name>
</gene>
<evidence type="ECO:0000256" key="2">
    <source>
        <dbReference type="ARBA" id="ARBA00004651"/>
    </source>
</evidence>
<dbReference type="STRING" id="1076935.U4LSS4"/>
<evidence type="ECO:0000256" key="12">
    <source>
        <dbReference type="ARBA" id="ARBA00022967"/>
    </source>
</evidence>
<comment type="subcellular location">
    <subcellularLocation>
        <location evidence="2">Cell membrane</location>
        <topology evidence="2">Multi-pass membrane protein</topology>
    </subcellularLocation>
</comment>
<proteinExistence type="inferred from homology"/>
<dbReference type="GO" id="GO:0008554">
    <property type="term" value="F:P-type sodium transporter activity"/>
    <property type="evidence" value="ECO:0007669"/>
    <property type="project" value="UniProtKB-EC"/>
</dbReference>
<feature type="transmembrane region" description="Helical" evidence="23">
    <location>
        <begin position="844"/>
        <end position="864"/>
    </location>
</feature>
<keyword evidence="3" id="KW-0813">Transport</keyword>
<comment type="catalytic activity">
    <reaction evidence="21">
        <text>Na(+)(in) + ATP + H2O = Na(+)(out) + ADP + phosphate + H(+)</text>
        <dbReference type="Rhea" id="RHEA:14633"/>
        <dbReference type="ChEBI" id="CHEBI:15377"/>
        <dbReference type="ChEBI" id="CHEBI:15378"/>
        <dbReference type="ChEBI" id="CHEBI:29101"/>
        <dbReference type="ChEBI" id="CHEBI:30616"/>
        <dbReference type="ChEBI" id="CHEBI:43474"/>
        <dbReference type="ChEBI" id="CHEBI:456216"/>
        <dbReference type="EC" id="7.2.2.3"/>
    </reaction>
    <physiologicalReaction direction="left-to-right" evidence="21">
        <dbReference type="Rhea" id="RHEA:14634"/>
    </physiologicalReaction>
</comment>
<feature type="transmembrane region" description="Helical" evidence="23">
    <location>
        <begin position="87"/>
        <end position="105"/>
    </location>
</feature>
<keyword evidence="8" id="KW-0547">Nucleotide-binding</keyword>
<dbReference type="FunFam" id="2.70.150.10:FF:000016">
    <property type="entry name" value="Calcium-transporting P-type ATPase putative"/>
    <property type="match status" value="1"/>
</dbReference>
<dbReference type="Gene3D" id="2.70.150.10">
    <property type="entry name" value="Calcium-transporting ATPase, cytoplasmic transduction domain A"/>
    <property type="match status" value="1"/>
</dbReference>
<dbReference type="Gene3D" id="1.20.1110.10">
    <property type="entry name" value="Calcium-transporting ATPase, transmembrane domain"/>
    <property type="match status" value="2"/>
</dbReference>
<keyword evidence="6 23" id="KW-0812">Transmembrane</keyword>
<dbReference type="EMBL" id="HF936600">
    <property type="protein sequence ID" value="CCX34699.1"/>
    <property type="molecule type" value="Genomic_DNA"/>
</dbReference>
<evidence type="ECO:0000256" key="14">
    <source>
        <dbReference type="ARBA" id="ARBA00023053"/>
    </source>
</evidence>
<dbReference type="InterPro" id="IPR018303">
    <property type="entry name" value="ATPase_P-typ_P_site"/>
</dbReference>
<feature type="region of interest" description="Disordered" evidence="22">
    <location>
        <begin position="1"/>
        <end position="26"/>
    </location>
</feature>
<dbReference type="EC" id="7.2.2.3" evidence="19"/>
<dbReference type="GO" id="GO:0046872">
    <property type="term" value="F:metal ion binding"/>
    <property type="evidence" value="ECO:0007669"/>
    <property type="project" value="UniProtKB-KW"/>
</dbReference>
<dbReference type="Gene3D" id="3.40.50.1000">
    <property type="entry name" value="HAD superfamily/HAD-like"/>
    <property type="match status" value="1"/>
</dbReference>
<dbReference type="Pfam" id="PF00689">
    <property type="entry name" value="Cation_ATPase_C"/>
    <property type="match status" value="1"/>
</dbReference>
<comment type="catalytic activity">
    <reaction evidence="20">
        <text>K(+)(in) + ATP + H2O = K(+)(out) + ADP + phosphate + H(+)</text>
        <dbReference type="Rhea" id="RHEA:75815"/>
        <dbReference type="ChEBI" id="CHEBI:15377"/>
        <dbReference type="ChEBI" id="CHEBI:15378"/>
        <dbReference type="ChEBI" id="CHEBI:29103"/>
        <dbReference type="ChEBI" id="CHEBI:30616"/>
        <dbReference type="ChEBI" id="CHEBI:43474"/>
        <dbReference type="ChEBI" id="CHEBI:456216"/>
    </reaction>
</comment>
<dbReference type="PANTHER" id="PTHR42861">
    <property type="entry name" value="CALCIUM-TRANSPORTING ATPASE"/>
    <property type="match status" value="1"/>
</dbReference>
<keyword evidence="5" id="KW-0633">Potassium transport</keyword>
<dbReference type="GO" id="GO:0005886">
    <property type="term" value="C:plasma membrane"/>
    <property type="evidence" value="ECO:0007669"/>
    <property type="project" value="UniProtKB-SubCell"/>
</dbReference>
<dbReference type="SFLD" id="SFLDF00027">
    <property type="entry name" value="p-type_atpase"/>
    <property type="match status" value="1"/>
</dbReference>
<evidence type="ECO:0000256" key="15">
    <source>
        <dbReference type="ARBA" id="ARBA00023065"/>
    </source>
</evidence>
<dbReference type="Pfam" id="PF00122">
    <property type="entry name" value="E1-E2_ATPase"/>
    <property type="match status" value="1"/>
</dbReference>
<dbReference type="NCBIfam" id="TIGR01523">
    <property type="entry name" value="ATPase-IID_K-Na"/>
    <property type="match status" value="1"/>
</dbReference>
<keyword evidence="12" id="KW-1278">Translocase</keyword>
<dbReference type="NCBIfam" id="TIGR01494">
    <property type="entry name" value="ATPase_P-type"/>
    <property type="match status" value="3"/>
</dbReference>
<dbReference type="Pfam" id="PF00690">
    <property type="entry name" value="Cation_ATPase_N"/>
    <property type="match status" value="1"/>
</dbReference>
<feature type="transmembrane region" description="Helical" evidence="23">
    <location>
        <begin position="932"/>
        <end position="954"/>
    </location>
</feature>
<dbReference type="InterPro" id="IPR008250">
    <property type="entry name" value="ATPase_P-typ_transduc_dom_A_sf"/>
</dbReference>
<dbReference type="SFLD" id="SFLDG00002">
    <property type="entry name" value="C1.7:_P-type_atpase_like"/>
    <property type="match status" value="1"/>
</dbReference>
<dbReference type="FunFam" id="1.20.1110.10:FF:000015">
    <property type="entry name" value="Sodium ion P-type ATPase"/>
    <property type="match status" value="1"/>
</dbReference>
<dbReference type="GO" id="GO:0006813">
    <property type="term" value="P:potassium ion transport"/>
    <property type="evidence" value="ECO:0007669"/>
    <property type="project" value="UniProtKB-KW"/>
</dbReference>
<dbReference type="SUPFAM" id="SSF81660">
    <property type="entry name" value="Metal cation-transporting ATPase, ATP-binding domain N"/>
    <property type="match status" value="1"/>
</dbReference>
<evidence type="ECO:0000313" key="26">
    <source>
        <dbReference type="Proteomes" id="UP000018144"/>
    </source>
</evidence>
<keyword evidence="4" id="KW-1003">Cell membrane</keyword>
<dbReference type="InterPro" id="IPR059000">
    <property type="entry name" value="ATPase_P-type_domA"/>
</dbReference>
<keyword evidence="7" id="KW-0479">Metal-binding</keyword>
<keyword evidence="15" id="KW-0406">Ion transport</keyword>
<feature type="transmembrane region" description="Helical" evidence="23">
    <location>
        <begin position="310"/>
        <end position="332"/>
    </location>
</feature>
<dbReference type="PROSITE" id="PS00154">
    <property type="entry name" value="ATPASE_E1_E2"/>
    <property type="match status" value="1"/>
</dbReference>
<keyword evidence="14" id="KW-0915">Sodium</keyword>
<dbReference type="OrthoDB" id="3352408at2759"/>
<dbReference type="InterPro" id="IPR004014">
    <property type="entry name" value="ATPase_P-typ_cation-transptr_N"/>
</dbReference>
<feature type="domain" description="Cation-transporting P-type ATPase N-terminal" evidence="24">
    <location>
        <begin position="33"/>
        <end position="107"/>
    </location>
</feature>
<evidence type="ECO:0000256" key="22">
    <source>
        <dbReference type="SAM" id="MobiDB-lite"/>
    </source>
</evidence>
<feature type="transmembrane region" description="Helical" evidence="23">
    <location>
        <begin position="807"/>
        <end position="828"/>
    </location>
</feature>
<accession>U4LSS4</accession>
<keyword evidence="10" id="KW-0460">Magnesium</keyword>
<dbReference type="OMA" id="ASRFNWG"/>
<evidence type="ECO:0000256" key="1">
    <source>
        <dbReference type="ARBA" id="ARBA00001946"/>
    </source>
</evidence>
<dbReference type="InterPro" id="IPR036412">
    <property type="entry name" value="HAD-like_sf"/>
</dbReference>
<dbReference type="InterPro" id="IPR006068">
    <property type="entry name" value="ATPase_P-typ_cation-transptr_C"/>
</dbReference>
<dbReference type="InterPro" id="IPR044492">
    <property type="entry name" value="P_typ_ATPase_HD_dom"/>
</dbReference>
<evidence type="ECO:0000256" key="9">
    <source>
        <dbReference type="ARBA" id="ARBA00022840"/>
    </source>
</evidence>
<keyword evidence="17" id="KW-0739">Sodium transport</keyword>
<evidence type="ECO:0000256" key="11">
    <source>
        <dbReference type="ARBA" id="ARBA00022958"/>
    </source>
</evidence>
<dbReference type="FunFam" id="3.40.1110.10:FF:000039">
    <property type="entry name" value="Sodium P-type ATPase"/>
    <property type="match status" value="1"/>
</dbReference>
<evidence type="ECO:0000256" key="10">
    <source>
        <dbReference type="ARBA" id="ARBA00022842"/>
    </source>
</evidence>
<name>U4LSS4_PYROM</name>
<reference evidence="25 26" key="1">
    <citation type="journal article" date="2013" name="PLoS Genet.">
        <title>The genome and development-dependent transcriptomes of Pyronema confluens: a window into fungal evolution.</title>
        <authorList>
            <person name="Traeger S."/>
            <person name="Altegoer F."/>
            <person name="Freitag M."/>
            <person name="Gabaldon T."/>
            <person name="Kempken F."/>
            <person name="Kumar A."/>
            <person name="Marcet-Houben M."/>
            <person name="Poggeler S."/>
            <person name="Stajich J.E."/>
            <person name="Nowrousian M."/>
        </authorList>
    </citation>
    <scope>NUCLEOTIDE SEQUENCE [LARGE SCALE GENOMIC DNA]</scope>
    <source>
        <strain evidence="26">CBS 100304</strain>
        <tissue evidence="25">Vegetative mycelium</tissue>
    </source>
</reference>
<evidence type="ECO:0000313" key="25">
    <source>
        <dbReference type="EMBL" id="CCX34699.1"/>
    </source>
</evidence>
<keyword evidence="11" id="KW-0630">Potassium</keyword>
<dbReference type="SUPFAM" id="SSF81653">
    <property type="entry name" value="Calcium ATPase, transduction domain A"/>
    <property type="match status" value="1"/>
</dbReference>
<dbReference type="AlphaFoldDB" id="U4LSS4"/>
<evidence type="ECO:0000256" key="23">
    <source>
        <dbReference type="SAM" id="Phobius"/>
    </source>
</evidence>
<dbReference type="GO" id="GO:0016887">
    <property type="term" value="F:ATP hydrolysis activity"/>
    <property type="evidence" value="ECO:0007669"/>
    <property type="project" value="InterPro"/>
</dbReference>
<dbReference type="SFLD" id="SFLDS00003">
    <property type="entry name" value="Haloacid_Dehalogenase"/>
    <property type="match status" value="1"/>
</dbReference>
<dbReference type="InterPro" id="IPR023299">
    <property type="entry name" value="ATPase_P-typ_cyto_dom_N"/>
</dbReference>
<evidence type="ECO:0000256" key="13">
    <source>
        <dbReference type="ARBA" id="ARBA00022989"/>
    </source>
</evidence>
<comment type="cofactor">
    <cofactor evidence="1">
        <name>Mg(2+)</name>
        <dbReference type="ChEBI" id="CHEBI:18420"/>
    </cofactor>
</comment>
<feature type="transmembrane region" description="Helical" evidence="23">
    <location>
        <begin position="338"/>
        <end position="364"/>
    </location>
</feature>
<keyword evidence="16 23" id="KW-0472">Membrane</keyword>
<dbReference type="CDD" id="cd02086">
    <property type="entry name" value="P-type_ATPase_Na_ENA"/>
    <property type="match status" value="1"/>
</dbReference>
<dbReference type="InterPro" id="IPR023214">
    <property type="entry name" value="HAD_sf"/>
</dbReference>
<evidence type="ECO:0000259" key="24">
    <source>
        <dbReference type="SMART" id="SM00831"/>
    </source>
</evidence>
<dbReference type="Gene3D" id="3.40.1110.10">
    <property type="entry name" value="Calcium-transporting ATPase, cytoplasmic domain N"/>
    <property type="match status" value="1"/>
</dbReference>
<evidence type="ECO:0000256" key="7">
    <source>
        <dbReference type="ARBA" id="ARBA00022723"/>
    </source>
</evidence>
<dbReference type="Proteomes" id="UP000018144">
    <property type="component" value="Unassembled WGS sequence"/>
</dbReference>
<feature type="transmembrane region" description="Helical" evidence="23">
    <location>
        <begin position="885"/>
        <end position="912"/>
    </location>
</feature>
<evidence type="ECO:0000256" key="21">
    <source>
        <dbReference type="ARBA" id="ARBA00049499"/>
    </source>
</evidence>
<dbReference type="GO" id="GO:0005524">
    <property type="term" value="F:ATP binding"/>
    <property type="evidence" value="ECO:0007669"/>
    <property type="project" value="UniProtKB-KW"/>
</dbReference>
<dbReference type="SUPFAM" id="SSF56784">
    <property type="entry name" value="HAD-like"/>
    <property type="match status" value="1"/>
</dbReference>
<organism evidence="25 26">
    <name type="scientific">Pyronema omphalodes (strain CBS 100304)</name>
    <name type="common">Pyronema confluens</name>
    <dbReference type="NCBI Taxonomy" id="1076935"/>
    <lineage>
        <taxon>Eukaryota</taxon>
        <taxon>Fungi</taxon>
        <taxon>Dikarya</taxon>
        <taxon>Ascomycota</taxon>
        <taxon>Pezizomycotina</taxon>
        <taxon>Pezizomycetes</taxon>
        <taxon>Pezizales</taxon>
        <taxon>Pyronemataceae</taxon>
        <taxon>Pyronema</taxon>
    </lineage>
</organism>
<dbReference type="SUPFAM" id="SSF81665">
    <property type="entry name" value="Calcium ATPase, transmembrane domain M"/>
    <property type="match status" value="1"/>
</dbReference>
<dbReference type="InterPro" id="IPR001757">
    <property type="entry name" value="P_typ_ATPase"/>
</dbReference>
<evidence type="ECO:0000256" key="20">
    <source>
        <dbReference type="ARBA" id="ARBA00048599"/>
    </source>
</evidence>
<evidence type="ECO:0000256" key="17">
    <source>
        <dbReference type="ARBA" id="ARBA00023201"/>
    </source>
</evidence>
<evidence type="ECO:0000256" key="3">
    <source>
        <dbReference type="ARBA" id="ARBA00022448"/>
    </source>
</evidence>
<dbReference type="InterPro" id="IPR023298">
    <property type="entry name" value="ATPase_P-typ_TM_dom_sf"/>
</dbReference>
<protein>
    <recommendedName>
        <fullName evidence="19">P-type Na(+) transporter</fullName>
        <ecNumber evidence="19">7.2.2.3</ecNumber>
    </recommendedName>
</protein>
<feature type="transmembrane region" description="Helical" evidence="23">
    <location>
        <begin position="111"/>
        <end position="130"/>
    </location>
</feature>
<keyword evidence="26" id="KW-1185">Reference proteome</keyword>
<evidence type="ECO:0000256" key="4">
    <source>
        <dbReference type="ARBA" id="ARBA00022475"/>
    </source>
</evidence>
<comment type="similarity">
    <text evidence="18">Belongs to the cation transport ATPase (P-type) (TC 3.A.3) family. Type IID subfamily.</text>
</comment>
<dbReference type="eggNOG" id="KOG0202">
    <property type="taxonomic scope" value="Eukaryota"/>
</dbReference>
<evidence type="ECO:0000256" key="19">
    <source>
        <dbReference type="ARBA" id="ARBA00035029"/>
    </source>
</evidence>
<dbReference type="Pfam" id="PF13246">
    <property type="entry name" value="Cation_ATPase"/>
    <property type="match status" value="1"/>
</dbReference>
<evidence type="ECO:0000256" key="5">
    <source>
        <dbReference type="ARBA" id="ARBA00022538"/>
    </source>
</evidence>